<dbReference type="Pfam" id="PF02615">
    <property type="entry name" value="Ldh_2"/>
    <property type="match status" value="1"/>
</dbReference>
<dbReference type="PANTHER" id="PTHR11091">
    <property type="entry name" value="OXIDOREDUCTASE-RELATED"/>
    <property type="match status" value="1"/>
</dbReference>
<comment type="similarity">
    <text evidence="1">Belongs to the LDH2/MDH2 oxidoreductase family.</text>
</comment>
<keyword evidence="2" id="KW-0560">Oxidoreductase</keyword>
<sequence length="195" mass="21194">MSTVSMPKEELKQLVQNIFQAEGMESDDAHTIAKHLTLANLRGIDSHGVSRVKNYTERLRSGLFSKGTNFTIHKEYPSSCLIDGNNSMGILLATEGIKIAVEKAKDTGVGIVSINHSNHCGMLADYVKYAADNDCIALATTNAPSSMAPWGGTESFFGTNPFAYGIPSGNAPPSYSIWQQVLLLVVKYALHKRMK</sequence>
<evidence type="ECO:0000256" key="1">
    <source>
        <dbReference type="ARBA" id="ARBA00006056"/>
    </source>
</evidence>
<dbReference type="PANTHER" id="PTHR11091:SF0">
    <property type="entry name" value="MALATE DEHYDROGENASE"/>
    <property type="match status" value="1"/>
</dbReference>
<name>A0A7T6ZDX2_9BACI</name>
<dbReference type="Gene3D" id="3.30.1370.60">
    <property type="entry name" value="Hypothetical oxidoreductase yiak, domain 2"/>
    <property type="match status" value="1"/>
</dbReference>
<organism evidence="3 4">
    <name type="scientific">Salicibibacter cibi</name>
    <dbReference type="NCBI Taxonomy" id="2743001"/>
    <lineage>
        <taxon>Bacteria</taxon>
        <taxon>Bacillati</taxon>
        <taxon>Bacillota</taxon>
        <taxon>Bacilli</taxon>
        <taxon>Bacillales</taxon>
        <taxon>Bacillaceae</taxon>
        <taxon>Salicibibacter</taxon>
    </lineage>
</organism>
<gene>
    <name evidence="3" type="ORF">HUG20_18565</name>
</gene>
<dbReference type="KEGG" id="scib:HUG20_18565"/>
<dbReference type="GO" id="GO:0016491">
    <property type="term" value="F:oxidoreductase activity"/>
    <property type="evidence" value="ECO:0007669"/>
    <property type="project" value="UniProtKB-KW"/>
</dbReference>
<dbReference type="EMBL" id="CP054706">
    <property type="protein sequence ID" value="QQK81718.1"/>
    <property type="molecule type" value="Genomic_DNA"/>
</dbReference>
<dbReference type="InterPro" id="IPR003767">
    <property type="entry name" value="Malate/L-lactate_DH-like"/>
</dbReference>
<dbReference type="AlphaFoldDB" id="A0A7T6ZDX2"/>
<evidence type="ECO:0000256" key="2">
    <source>
        <dbReference type="ARBA" id="ARBA00023002"/>
    </source>
</evidence>
<dbReference type="Proteomes" id="UP000595349">
    <property type="component" value="Chromosome"/>
</dbReference>
<dbReference type="Gene3D" id="1.10.1530.10">
    <property type="match status" value="1"/>
</dbReference>
<dbReference type="InterPro" id="IPR043144">
    <property type="entry name" value="Mal/L-sulf/L-lact_DH-like_ah"/>
</dbReference>
<dbReference type="InterPro" id="IPR043143">
    <property type="entry name" value="Mal/L-sulf/L-lact_DH-like_NADP"/>
</dbReference>
<proteinExistence type="inferred from homology"/>
<evidence type="ECO:0000313" key="4">
    <source>
        <dbReference type="Proteomes" id="UP000595349"/>
    </source>
</evidence>
<evidence type="ECO:0000313" key="3">
    <source>
        <dbReference type="EMBL" id="QQK81718.1"/>
    </source>
</evidence>
<reference evidence="3 4" key="1">
    <citation type="submission" date="2020-06" db="EMBL/GenBank/DDBJ databases">
        <title>Genomic analysis of Salicibibacter sp. NKC21-4.</title>
        <authorList>
            <person name="Oh Y.J."/>
        </authorList>
    </citation>
    <scope>NUCLEOTIDE SEQUENCE [LARGE SCALE GENOMIC DNA]</scope>
    <source>
        <strain evidence="3 4">NKC21-4</strain>
    </source>
</reference>
<dbReference type="InterPro" id="IPR036111">
    <property type="entry name" value="Mal/L-sulfo/L-lacto_DH-like_sf"/>
</dbReference>
<accession>A0A7T6ZDX2</accession>
<keyword evidence="4" id="KW-1185">Reference proteome</keyword>
<dbReference type="SUPFAM" id="SSF89733">
    <property type="entry name" value="L-sulfolactate dehydrogenase-like"/>
    <property type="match status" value="1"/>
</dbReference>
<protein>
    <submittedName>
        <fullName evidence="3">Ldh family oxidoreductase</fullName>
    </submittedName>
</protein>